<dbReference type="Pfam" id="PF02758">
    <property type="entry name" value="PYRIN"/>
    <property type="match status" value="1"/>
</dbReference>
<dbReference type="Pfam" id="PF00656">
    <property type="entry name" value="Peptidase_C14"/>
    <property type="match status" value="1"/>
</dbReference>
<feature type="active site" evidence="6">
    <location>
        <position position="218"/>
    </location>
</feature>
<keyword evidence="3" id="KW-0378">Hydrolase</keyword>
<dbReference type="InterPro" id="IPR002138">
    <property type="entry name" value="Pept_C14_p10"/>
</dbReference>
<evidence type="ECO:0000313" key="12">
    <source>
        <dbReference type="EMBL" id="ANS12218.1"/>
    </source>
</evidence>
<keyword evidence="2" id="KW-0645">Protease</keyword>
<dbReference type="GeneID" id="127508401"/>
<dbReference type="GO" id="GO:0097169">
    <property type="term" value="C:AIM2 inflammasome complex"/>
    <property type="evidence" value="ECO:0007669"/>
    <property type="project" value="TreeGrafter"/>
</dbReference>
<dbReference type="GO" id="GO:0072557">
    <property type="term" value="C:IPAF inflammasome complex"/>
    <property type="evidence" value="ECO:0007669"/>
    <property type="project" value="TreeGrafter"/>
</dbReference>
<dbReference type="InterPro" id="IPR011600">
    <property type="entry name" value="Pept_C14_caspase"/>
</dbReference>
<dbReference type="SUPFAM" id="SSF47986">
    <property type="entry name" value="DEATH domain"/>
    <property type="match status" value="1"/>
</dbReference>
<dbReference type="PANTHER" id="PTHR47901:SF3">
    <property type="entry name" value="CASPASE-1"/>
    <property type="match status" value="1"/>
</dbReference>
<dbReference type="GO" id="GO:0072559">
    <property type="term" value="C:NLRP3 inflammasome complex"/>
    <property type="evidence" value="ECO:0007669"/>
    <property type="project" value="TreeGrafter"/>
</dbReference>
<keyword evidence="5" id="KW-0865">Zymogen</keyword>
<dbReference type="RefSeq" id="XP_051742235.1">
    <property type="nucleotide sequence ID" value="XM_051886275.1"/>
</dbReference>
<comment type="similarity">
    <text evidence="1 7">Belongs to the peptidase C14A family.</text>
</comment>
<feature type="domain" description="Caspase family p20" evidence="10">
    <location>
        <begin position="160"/>
        <end position="275"/>
    </location>
</feature>
<evidence type="ECO:0000256" key="2">
    <source>
        <dbReference type="ARBA" id="ARBA00022670"/>
    </source>
</evidence>
<dbReference type="OrthoDB" id="6097640at2759"/>
<dbReference type="PIRSF" id="PIRSF038001">
    <property type="entry name" value="Caspase_ICE"/>
    <property type="match status" value="1"/>
</dbReference>
<dbReference type="InterPro" id="IPR004020">
    <property type="entry name" value="DAPIN"/>
</dbReference>
<dbReference type="CDD" id="cd00032">
    <property type="entry name" value="CASc"/>
    <property type="match status" value="1"/>
</dbReference>
<evidence type="ECO:0000256" key="8">
    <source>
        <dbReference type="SAM" id="MobiDB-lite"/>
    </source>
</evidence>
<dbReference type="SMART" id="SM01289">
    <property type="entry name" value="PYRIN"/>
    <property type="match status" value="1"/>
</dbReference>
<dbReference type="InterPro" id="IPR002398">
    <property type="entry name" value="Pept_C14"/>
</dbReference>
<dbReference type="GO" id="GO:0006508">
    <property type="term" value="P:proteolysis"/>
    <property type="evidence" value="ECO:0007669"/>
    <property type="project" value="UniProtKB-KW"/>
</dbReference>
<feature type="region of interest" description="Disordered" evidence="8">
    <location>
        <begin position="87"/>
        <end position="113"/>
    </location>
</feature>
<dbReference type="RefSeq" id="XP_051742244.1">
    <property type="nucleotide sequence ID" value="XM_051886284.1"/>
</dbReference>
<evidence type="ECO:0000256" key="7">
    <source>
        <dbReference type="RuleBase" id="RU003971"/>
    </source>
</evidence>
<evidence type="ECO:0000259" key="9">
    <source>
        <dbReference type="PROSITE" id="PS50207"/>
    </source>
</evidence>
<name>A0A2D0VK46_CTEID</name>
<evidence type="ECO:0000259" key="10">
    <source>
        <dbReference type="PROSITE" id="PS50208"/>
    </source>
</evidence>
<dbReference type="Gene3D" id="1.10.533.10">
    <property type="entry name" value="Death Domain, Fas"/>
    <property type="match status" value="1"/>
</dbReference>
<evidence type="ECO:0000256" key="5">
    <source>
        <dbReference type="ARBA" id="ARBA00023145"/>
    </source>
</evidence>
<dbReference type="InterPro" id="IPR011029">
    <property type="entry name" value="DEATH-like_dom_sf"/>
</dbReference>
<dbReference type="InterPro" id="IPR033139">
    <property type="entry name" value="Caspase_cys_AS"/>
</dbReference>
<dbReference type="AlphaFoldDB" id="A0A2D0VK46"/>
<dbReference type="SMART" id="SM00115">
    <property type="entry name" value="CASc"/>
    <property type="match status" value="1"/>
</dbReference>
<keyword evidence="4" id="KW-0788">Thiol protease</keyword>
<feature type="domain" description="Caspase family p10" evidence="9">
    <location>
        <begin position="301"/>
        <end position="387"/>
    </location>
</feature>
<dbReference type="SUPFAM" id="SSF52129">
    <property type="entry name" value="Caspase-like"/>
    <property type="match status" value="1"/>
</dbReference>
<accession>A0A2D0VK46</accession>
<dbReference type="PRINTS" id="PR00376">
    <property type="entry name" value="IL1BCENZYME"/>
</dbReference>
<dbReference type="PROSITE" id="PS50208">
    <property type="entry name" value="CASPASE_P20"/>
    <property type="match status" value="1"/>
</dbReference>
<organism evidence="12">
    <name type="scientific">Ctenopharyngodon idella</name>
    <name type="common">Grass carp</name>
    <name type="synonym">Leuciscus idella</name>
    <dbReference type="NCBI Taxonomy" id="7959"/>
    <lineage>
        <taxon>Eukaryota</taxon>
        <taxon>Metazoa</taxon>
        <taxon>Chordata</taxon>
        <taxon>Craniata</taxon>
        <taxon>Vertebrata</taxon>
        <taxon>Euteleostomi</taxon>
        <taxon>Actinopterygii</taxon>
        <taxon>Neopterygii</taxon>
        <taxon>Teleostei</taxon>
        <taxon>Ostariophysi</taxon>
        <taxon>Cypriniformes</taxon>
        <taxon>Xenocyprididae</taxon>
        <taxon>Xenocypridinae</taxon>
        <taxon>Ctenopharyngodon</taxon>
    </lineage>
</organism>
<feature type="active site" evidence="6">
    <location>
        <position position="271"/>
    </location>
</feature>
<evidence type="ECO:0000256" key="6">
    <source>
        <dbReference type="PIRSR" id="PIRSR038001-1"/>
    </source>
</evidence>
<evidence type="ECO:0000256" key="1">
    <source>
        <dbReference type="ARBA" id="ARBA00010134"/>
    </source>
</evidence>
<protein>
    <submittedName>
        <fullName evidence="12">Caspase-b</fullName>
    </submittedName>
</protein>
<evidence type="ECO:0000259" key="11">
    <source>
        <dbReference type="PROSITE" id="PS50824"/>
    </source>
</evidence>
<dbReference type="PROSITE" id="PS50824">
    <property type="entry name" value="DAPIN"/>
    <property type="match status" value="1"/>
</dbReference>
<dbReference type="CDD" id="cd08321">
    <property type="entry name" value="Pyrin_ASC-like"/>
    <property type="match status" value="1"/>
</dbReference>
<dbReference type="PANTHER" id="PTHR47901">
    <property type="entry name" value="CASPASE RECRUITMENT DOMAIN-CONTAINING PROTEIN 18"/>
    <property type="match status" value="1"/>
</dbReference>
<evidence type="ECO:0000256" key="4">
    <source>
        <dbReference type="ARBA" id="ARBA00022807"/>
    </source>
</evidence>
<dbReference type="InterPro" id="IPR029030">
    <property type="entry name" value="Caspase-like_dom_sf"/>
</dbReference>
<dbReference type="EMBL" id="KX231774">
    <property type="protein sequence ID" value="ANS12218.1"/>
    <property type="molecule type" value="mRNA"/>
</dbReference>
<dbReference type="KEGG" id="cide:127508401"/>
<dbReference type="PROSITE" id="PS50207">
    <property type="entry name" value="CASPASE_P10"/>
    <property type="match status" value="1"/>
</dbReference>
<dbReference type="GO" id="GO:0050727">
    <property type="term" value="P:regulation of inflammatory response"/>
    <property type="evidence" value="ECO:0007669"/>
    <property type="project" value="TreeGrafter"/>
</dbReference>
<reference evidence="12" key="1">
    <citation type="submission" date="2016-05" db="EMBL/GenBank/DDBJ databases">
        <title>Comparative study of apoptosis characterization in adipocyte and hepatcyte of grass carp (Ctenopharyngodon idella).</title>
        <authorList>
            <person name="Li X."/>
            <person name="Sun J."/>
            <person name="Ji H."/>
        </authorList>
    </citation>
    <scope>NUCLEOTIDE SEQUENCE</scope>
</reference>
<dbReference type="InterPro" id="IPR001309">
    <property type="entry name" value="Pept_C14_p20"/>
</dbReference>
<sequence length="389" mass="44529">MAATKKVIFETLEKLKSDDLTEFIWHLENPTEDIEPIPESKLEKANRQKVVDLMVRQYTDEAGNIAVKVLRDMKQNELASKLERKLQGVQQPEQVDGRNAPVSLRQQANQSDWKRPDRIIPCTQEFKDKILRENRDDVYIPKNKSQRKRLALLITNIHGRPGALRDEENMEWLLTALGYRVDKHTNLSGEQIEAAVKNFAAHPDHRDSDSTFVVIMSHGNKIKNKDAIAGAGVSNTHPDDYYFVDEIFTHLNSENCPALIDKPKVILIQACRGGHPGGVEISAGAPDSDADDSALDSDAWVHREKDFICFMSTLPDTKAYRHPDLRSGSFFVMYIVEVFCEWAHNTHIMELFRKVTLGMEKHPRREEKKLLPCIHRTPHTKNFYLFPGL</sequence>
<dbReference type="InterPro" id="IPR015917">
    <property type="entry name" value="Pept_C14A"/>
</dbReference>
<dbReference type="PROSITE" id="PS01121">
    <property type="entry name" value="CASPASE_HIS"/>
    <property type="match status" value="1"/>
</dbReference>
<dbReference type="Gene3D" id="3.40.50.1460">
    <property type="match status" value="1"/>
</dbReference>
<proteinExistence type="evidence at transcript level"/>
<feature type="domain" description="Pyrin" evidence="11">
    <location>
        <begin position="1"/>
        <end position="88"/>
    </location>
</feature>
<dbReference type="InterPro" id="IPR016129">
    <property type="entry name" value="Caspase_his_AS"/>
</dbReference>
<dbReference type="PROSITE" id="PS01122">
    <property type="entry name" value="CASPASE_CYS"/>
    <property type="match status" value="1"/>
</dbReference>
<dbReference type="GO" id="GO:0004197">
    <property type="term" value="F:cysteine-type endopeptidase activity"/>
    <property type="evidence" value="ECO:0007669"/>
    <property type="project" value="InterPro"/>
</dbReference>
<evidence type="ECO:0000256" key="3">
    <source>
        <dbReference type="ARBA" id="ARBA00022801"/>
    </source>
</evidence>